<proteinExistence type="inferred from homology"/>
<dbReference type="RefSeq" id="WP_058288139.1">
    <property type="nucleotide sequence ID" value="NZ_CYSR01000040.1"/>
</dbReference>
<dbReference type="InterPro" id="IPR013815">
    <property type="entry name" value="ATP_grasp_subdomain_1"/>
</dbReference>
<keyword evidence="3" id="KW-0547">Nucleotide-binding</keyword>
<feature type="domain" description="ATP-grasp" evidence="4">
    <location>
        <begin position="81"/>
        <end position="316"/>
    </location>
</feature>
<organism evidence="5 6">
    <name type="scientific">Leisingera aquaemixtae</name>
    <dbReference type="NCBI Taxonomy" id="1396826"/>
    <lineage>
        <taxon>Bacteria</taxon>
        <taxon>Pseudomonadati</taxon>
        <taxon>Pseudomonadota</taxon>
        <taxon>Alphaproteobacteria</taxon>
        <taxon>Rhodobacterales</taxon>
        <taxon>Roseobacteraceae</taxon>
        <taxon>Leisingera</taxon>
    </lineage>
</organism>
<dbReference type="Pfam" id="PF07478">
    <property type="entry name" value="Dala_Dala_lig_C"/>
    <property type="match status" value="1"/>
</dbReference>
<dbReference type="GO" id="GO:0008716">
    <property type="term" value="F:D-alanine-D-alanine ligase activity"/>
    <property type="evidence" value="ECO:0007669"/>
    <property type="project" value="UniProtKB-EC"/>
</dbReference>
<keyword evidence="3" id="KW-0067">ATP-binding</keyword>
<dbReference type="STRING" id="1396826.PHA8399_04360"/>
<dbReference type="GO" id="GO:0005524">
    <property type="term" value="F:ATP binding"/>
    <property type="evidence" value="ECO:0007669"/>
    <property type="project" value="UniProtKB-UniRule"/>
</dbReference>
<evidence type="ECO:0000259" key="4">
    <source>
        <dbReference type="PROSITE" id="PS50975"/>
    </source>
</evidence>
<accession>A0A0P1HTC3</accession>
<dbReference type="Proteomes" id="UP000051326">
    <property type="component" value="Unassembled WGS sequence"/>
</dbReference>
<dbReference type="Gene3D" id="3.30.470.20">
    <property type="entry name" value="ATP-grasp fold, B domain"/>
    <property type="match status" value="1"/>
</dbReference>
<evidence type="ECO:0000313" key="6">
    <source>
        <dbReference type="Proteomes" id="UP000051326"/>
    </source>
</evidence>
<evidence type="ECO:0000256" key="1">
    <source>
        <dbReference type="ARBA" id="ARBA00010871"/>
    </source>
</evidence>
<dbReference type="GO" id="GO:0046872">
    <property type="term" value="F:metal ion binding"/>
    <property type="evidence" value="ECO:0007669"/>
    <property type="project" value="InterPro"/>
</dbReference>
<dbReference type="EC" id="6.3.2.4" evidence="5"/>
<dbReference type="AlphaFoldDB" id="A0A0P1HTC3"/>
<dbReference type="PROSITE" id="PS50975">
    <property type="entry name" value="ATP_GRASP"/>
    <property type="match status" value="1"/>
</dbReference>
<keyword evidence="2 5" id="KW-0436">Ligase</keyword>
<dbReference type="SUPFAM" id="SSF56059">
    <property type="entry name" value="Glutathione synthetase ATP-binding domain-like"/>
    <property type="match status" value="1"/>
</dbReference>
<dbReference type="EMBL" id="CYSR01000040">
    <property type="protein sequence ID" value="CUI02196.1"/>
    <property type="molecule type" value="Genomic_DNA"/>
</dbReference>
<comment type="similarity">
    <text evidence="1">Belongs to the D-alanine--D-alanine ligase family.</text>
</comment>
<gene>
    <name evidence="5" type="primary">ddlB_2</name>
    <name evidence="5" type="ORF">PHA8399_04360</name>
</gene>
<dbReference type="PANTHER" id="PTHR23132:SF23">
    <property type="entry name" value="D-ALANINE--D-ALANINE LIGASE B"/>
    <property type="match status" value="1"/>
</dbReference>
<name>A0A0P1HTC3_9RHOB</name>
<dbReference type="InterPro" id="IPR011095">
    <property type="entry name" value="Dala_Dala_lig_C"/>
</dbReference>
<evidence type="ECO:0000313" key="5">
    <source>
        <dbReference type="EMBL" id="CUI02196.1"/>
    </source>
</evidence>
<protein>
    <submittedName>
        <fullName evidence="5">D-alanine--D-alanine ligase B</fullName>
        <ecNumber evidence="5">6.3.2.4</ecNumber>
    </submittedName>
</protein>
<dbReference type="Gene3D" id="3.30.1490.20">
    <property type="entry name" value="ATP-grasp fold, A domain"/>
    <property type="match status" value="1"/>
</dbReference>
<evidence type="ECO:0000256" key="3">
    <source>
        <dbReference type="PROSITE-ProRule" id="PRU00409"/>
    </source>
</evidence>
<dbReference type="PANTHER" id="PTHR23132">
    <property type="entry name" value="D-ALANINE--D-ALANINE LIGASE"/>
    <property type="match status" value="1"/>
</dbReference>
<dbReference type="InterPro" id="IPR011761">
    <property type="entry name" value="ATP-grasp"/>
</dbReference>
<evidence type="ECO:0000256" key="2">
    <source>
        <dbReference type="ARBA" id="ARBA00022598"/>
    </source>
</evidence>
<sequence length="335" mass="36492">MKPLSIIVLHGASGDDPDERDTRDTAEAIRAALSRQGFDARLAHVSGRPAKLPWAAKDRPELVFNMVEAIDRDMQRAAEVLPLLEEVGIPYTGCSAAAQLAALSKTAQKNLMSRHGLPTPVWPQSGPALAKLDRVIVKSVTEHASLGIDAQSVVSGAHATEEIVRREARFGGRFFAEEYIPGREFNLSLLECGEGIKVLPPAEILFQDITSDAPCIVDYAAKWDETAHSYHHTPRRFTFPERDNALLGLLSDLARRTWQIFGLSGYARVDFRVDEGGRPWILEVNTNPCLAPDAGFAAAAEQAGMGYDALIAHLAALPLAAAEKDPRHVPHPQDC</sequence>
<reference evidence="5 6" key="1">
    <citation type="submission" date="2015-09" db="EMBL/GenBank/DDBJ databases">
        <authorList>
            <consortium name="Swine Surveillance"/>
        </authorList>
    </citation>
    <scope>NUCLEOTIDE SEQUENCE [LARGE SCALE GENOMIC DNA]</scope>
    <source>
        <strain evidence="5 6">CECT 8399</strain>
    </source>
</reference>